<gene>
    <name evidence="2" type="ORF">GCM10017056_37430</name>
</gene>
<evidence type="ECO:0000313" key="2">
    <source>
        <dbReference type="EMBL" id="GHF62568.1"/>
    </source>
</evidence>
<evidence type="ECO:0000256" key="1">
    <source>
        <dbReference type="SAM" id="MobiDB-lite"/>
    </source>
</evidence>
<reference evidence="2" key="1">
    <citation type="journal article" date="2014" name="Int. J. Syst. Evol. Microbiol.">
        <title>Complete genome sequence of Corynebacterium casei LMG S-19264T (=DSM 44701T), isolated from a smear-ripened cheese.</title>
        <authorList>
            <consortium name="US DOE Joint Genome Institute (JGI-PGF)"/>
            <person name="Walter F."/>
            <person name="Albersmeier A."/>
            <person name="Kalinowski J."/>
            <person name="Ruckert C."/>
        </authorList>
    </citation>
    <scope>NUCLEOTIDE SEQUENCE</scope>
    <source>
        <strain evidence="2">KCTC 42650</strain>
    </source>
</reference>
<accession>A0A8J3M9W6</accession>
<organism evidence="2 3">
    <name type="scientific">Seohaeicola zhoushanensis</name>
    <dbReference type="NCBI Taxonomy" id="1569283"/>
    <lineage>
        <taxon>Bacteria</taxon>
        <taxon>Pseudomonadati</taxon>
        <taxon>Pseudomonadota</taxon>
        <taxon>Alphaproteobacteria</taxon>
        <taxon>Rhodobacterales</taxon>
        <taxon>Roseobacteraceae</taxon>
        <taxon>Seohaeicola</taxon>
    </lineage>
</organism>
<sequence length="157" mass="17802">MTHAFGPARGRLTKQIARYRFDLDDLGAIVTETLRRQRAHSKGSHLDDTDALKRLTRRPALCRGVMSGFIFGPWGRHGASLFVTSLPNRVGRMFIDHVNRSLVKRLQTADQKGRAIPAFTRRYGMELSMEATPRTRVSRPTRKLSKSARLRVATRST</sequence>
<reference evidence="2" key="2">
    <citation type="submission" date="2020-09" db="EMBL/GenBank/DDBJ databases">
        <authorList>
            <person name="Sun Q."/>
            <person name="Kim S."/>
        </authorList>
    </citation>
    <scope>NUCLEOTIDE SEQUENCE</scope>
    <source>
        <strain evidence="2">KCTC 42650</strain>
    </source>
</reference>
<protein>
    <submittedName>
        <fullName evidence="2">Uncharacterized protein</fullName>
    </submittedName>
</protein>
<dbReference type="Proteomes" id="UP000626220">
    <property type="component" value="Unassembled WGS sequence"/>
</dbReference>
<dbReference type="AlphaFoldDB" id="A0A8J3M9W6"/>
<proteinExistence type="predicted"/>
<dbReference type="EMBL" id="BNCJ01000013">
    <property type="protein sequence ID" value="GHF62568.1"/>
    <property type="molecule type" value="Genomic_DNA"/>
</dbReference>
<evidence type="ECO:0000313" key="3">
    <source>
        <dbReference type="Proteomes" id="UP000626220"/>
    </source>
</evidence>
<keyword evidence="3" id="KW-1185">Reference proteome</keyword>
<comment type="caution">
    <text evidence="2">The sequence shown here is derived from an EMBL/GenBank/DDBJ whole genome shotgun (WGS) entry which is preliminary data.</text>
</comment>
<feature type="region of interest" description="Disordered" evidence="1">
    <location>
        <begin position="132"/>
        <end position="157"/>
    </location>
</feature>
<feature type="compositionally biased region" description="Basic residues" evidence="1">
    <location>
        <begin position="136"/>
        <end position="149"/>
    </location>
</feature>
<name>A0A8J3M9W6_9RHOB</name>